<keyword evidence="6" id="KW-0539">Nucleus</keyword>
<evidence type="ECO:0000256" key="7">
    <source>
        <dbReference type="SAM" id="MobiDB-lite"/>
    </source>
</evidence>
<keyword evidence="5" id="KW-0862">Zinc</keyword>
<keyword evidence="10" id="KW-1185">Reference proteome</keyword>
<comment type="subcellular location">
    <subcellularLocation>
        <location evidence="1">Nucleus</location>
    </subcellularLocation>
</comment>
<feature type="compositionally biased region" description="Polar residues" evidence="7">
    <location>
        <begin position="387"/>
        <end position="400"/>
    </location>
</feature>
<accession>A0AAV2H776</accession>
<evidence type="ECO:0000313" key="10">
    <source>
        <dbReference type="Proteomes" id="UP001497497"/>
    </source>
</evidence>
<feature type="region of interest" description="Disordered" evidence="7">
    <location>
        <begin position="440"/>
        <end position="469"/>
    </location>
</feature>
<dbReference type="GO" id="GO:0005634">
    <property type="term" value="C:nucleus"/>
    <property type="evidence" value="ECO:0007669"/>
    <property type="project" value="UniProtKB-SubCell"/>
</dbReference>
<dbReference type="Pfam" id="PF23611">
    <property type="entry name" value="zf-C2H2_16"/>
    <property type="match status" value="1"/>
</dbReference>
<keyword evidence="3" id="KW-0677">Repeat</keyword>
<proteinExistence type="predicted"/>
<organism evidence="9 10">
    <name type="scientific">Lymnaea stagnalis</name>
    <name type="common">Great pond snail</name>
    <name type="synonym">Helix stagnalis</name>
    <dbReference type="NCBI Taxonomy" id="6523"/>
    <lineage>
        <taxon>Eukaryota</taxon>
        <taxon>Metazoa</taxon>
        <taxon>Spiralia</taxon>
        <taxon>Lophotrochozoa</taxon>
        <taxon>Mollusca</taxon>
        <taxon>Gastropoda</taxon>
        <taxon>Heterobranchia</taxon>
        <taxon>Euthyneura</taxon>
        <taxon>Panpulmonata</taxon>
        <taxon>Hygrophila</taxon>
        <taxon>Lymnaeoidea</taxon>
        <taxon>Lymnaeidae</taxon>
        <taxon>Lymnaea</taxon>
    </lineage>
</organism>
<evidence type="ECO:0000313" key="9">
    <source>
        <dbReference type="EMBL" id="CAL1528629.1"/>
    </source>
</evidence>
<feature type="compositionally biased region" description="Acidic residues" evidence="7">
    <location>
        <begin position="19"/>
        <end position="30"/>
    </location>
</feature>
<evidence type="ECO:0000256" key="1">
    <source>
        <dbReference type="ARBA" id="ARBA00004123"/>
    </source>
</evidence>
<name>A0AAV2H776_LYMST</name>
<feature type="region of interest" description="Disordered" evidence="7">
    <location>
        <begin position="629"/>
        <end position="678"/>
    </location>
</feature>
<protein>
    <recommendedName>
        <fullName evidence="8">C2H2-type domain-containing protein</fullName>
    </recommendedName>
</protein>
<evidence type="ECO:0000259" key="8">
    <source>
        <dbReference type="PROSITE" id="PS00028"/>
    </source>
</evidence>
<dbReference type="InterPro" id="IPR013087">
    <property type="entry name" value="Znf_C2H2_type"/>
</dbReference>
<dbReference type="Proteomes" id="UP001497497">
    <property type="component" value="Unassembled WGS sequence"/>
</dbReference>
<dbReference type="Gene3D" id="3.30.160.60">
    <property type="entry name" value="Classic Zinc Finger"/>
    <property type="match status" value="1"/>
</dbReference>
<evidence type="ECO:0000256" key="6">
    <source>
        <dbReference type="ARBA" id="ARBA00023242"/>
    </source>
</evidence>
<keyword evidence="2" id="KW-0479">Metal-binding</keyword>
<sequence length="1504" mass="165822">MASRRKSARPTIKIRQQREDEDGEACDDNTSETQIIVFPTSKQVNVQYGPGHASNNIVAQNTPLPATSRTMSVTDPPTRYEPHIAIPTDIYQDFEALKSATKLDTPELMRKLLKDYQRISAVSQSSRERRLDHVIGDIVAAKSSSIIDLQSNETNPHFDSHPSDQPRNNCHDDLMVVDGGSDDDDDDVDDMEDDAKPLDLTLHRQEQSGSPDSAIVEDIHTRFHVDSSQCGKASIGMAPHSLMYTPHDISSQEMKVMSTLKGTGPYVINLEPGSDSSLQSSSMLAQALTLDIPAQVFSTQPNKLLTASDPLVGIDGGATNKQPKPTAMTLQLKIDNSNCFNNDRFKNTPLISTLSFNHKSLDLPANLGGLPSYSEALSSVLNSHKVSNKQTQPTQTTSAINGPVDVHTSDTDHQRSAMPLFQINSEDSDIKLTPFNLNSQHMSCGQQQSEQQNSHQQQQPHNSTNLHKEHNPTRHFAQLSKEQQELALKAFCSAHVPPLQMLSLLPPKQETNDTSPLHNFLKSGDAAYPNFLLDPQSMNFPTSSVSTSNVPSNAAMQMPTFFMTTSANGVSNMVAIPVLHTLPDGMTGLQPFAFAPHPVQPPSTSTSVVSNHFSTDMIYTTPNPITGGNLNMVKSANSPTALNPSSHVSPPLPNPTKPKLGRPRGKGGRSQSQRLPNKDMKLVTENTLFPGVYTSILKLPWSRRSRNKTKVKTICELKKQAQIIVQEKLNEKNSNFLGGLVNVNPLDTPDAQSDTERYIIHLRNAKQGSDCIFSETLLDSQQDPSDDQNECQKSVQLQKQKDLEQQQRLHAQYHLRLQEEQRKLTKQIEQSYQGSPESPITAPFAINLHDINSVKQEVLCHDYSLSGSPILAMSATSNVNADQNNRTFNTNYSLSYPTTGDVNIAKKSPKKRGRPPKISSLQTSTDDKMISVVMTSPKIEQEPDNFLNISTAASTSASTSTFSILKSALSQNSPPAFSHGLLPNSPTVPLFENTEDVLDADGDISNDKKTAFLTSKLAMEMSIPLFSTPQSCSSLSPSTNTMEADGEAEEDDQHYSALSNTATLDVKPRRKKVSRLLKSNENFMYATFKIKPKTGSLAPRKTRRKRKDVLASTAAAAETIANLRQKKLQESASGEGSRPSSMVAWKFHEQYPCPNEDVSDQMVVDKKSVCATCGNIFPLENDESIPQVCGLCLYGTNFAGVGKQNGSNTNKLGNGDPELKAECCVTCGKMFQKHYSDTSARCDGCLRNNPTSIKSSKLFSFCDSNVSSYSCATPSSASPPLSSVSCSGASTETLQTKDTPHRELFPARLNNNNHLYCSVCRMEFTKICDYLHHIREVHESKPTTHTWGKVESHDDLMCKVKVSKTKKSLAHKTLTCPVEECPHFFREQKDLSIHLTKKHSNIGICQQADVSISCPPREGLVNNPHQDQDIMPNEDVLASEYTKDSPKQNVHEKSSIALPCGSQKPLQCEFCDYRCRQKNALTWHMRKHPEAASQYRRYSSVSAE</sequence>
<dbReference type="SMART" id="SM00355">
    <property type="entry name" value="ZnF_C2H2"/>
    <property type="match status" value="3"/>
</dbReference>
<feature type="compositionally biased region" description="Low complexity" evidence="7">
    <location>
        <begin position="440"/>
        <end position="461"/>
    </location>
</feature>
<evidence type="ECO:0000256" key="5">
    <source>
        <dbReference type="ARBA" id="ARBA00022833"/>
    </source>
</evidence>
<evidence type="ECO:0000256" key="2">
    <source>
        <dbReference type="ARBA" id="ARBA00022723"/>
    </source>
</evidence>
<keyword evidence="4" id="KW-0863">Zinc-finger</keyword>
<comment type="caution">
    <text evidence="9">The sequence shown here is derived from an EMBL/GenBank/DDBJ whole genome shotgun (WGS) entry which is preliminary data.</text>
</comment>
<feature type="domain" description="C2H2-type" evidence="8">
    <location>
        <begin position="1317"/>
        <end position="1338"/>
    </location>
</feature>
<gene>
    <name evidence="9" type="ORF">GSLYS_00002799001</name>
</gene>
<feature type="compositionally biased region" description="Polar residues" evidence="7">
    <location>
        <begin position="629"/>
        <end position="648"/>
    </location>
</feature>
<dbReference type="PROSITE" id="PS00028">
    <property type="entry name" value="ZINC_FINGER_C2H2_1"/>
    <property type="match status" value="3"/>
</dbReference>
<feature type="domain" description="C2H2-type" evidence="8">
    <location>
        <begin position="1468"/>
        <end position="1488"/>
    </location>
</feature>
<dbReference type="GO" id="GO:0010468">
    <property type="term" value="P:regulation of gene expression"/>
    <property type="evidence" value="ECO:0007669"/>
    <property type="project" value="UniProtKB-ARBA"/>
</dbReference>
<feature type="domain" description="C2H2-type" evidence="8">
    <location>
        <begin position="1376"/>
        <end position="1399"/>
    </location>
</feature>
<feature type="region of interest" description="Disordered" evidence="7">
    <location>
        <begin position="387"/>
        <end position="413"/>
    </location>
</feature>
<evidence type="ECO:0000256" key="4">
    <source>
        <dbReference type="ARBA" id="ARBA00022771"/>
    </source>
</evidence>
<feature type="region of interest" description="Disordered" evidence="7">
    <location>
        <begin position="903"/>
        <end position="925"/>
    </location>
</feature>
<dbReference type="GO" id="GO:0008270">
    <property type="term" value="F:zinc ion binding"/>
    <property type="evidence" value="ECO:0007669"/>
    <property type="project" value="UniProtKB-KW"/>
</dbReference>
<evidence type="ECO:0000256" key="3">
    <source>
        <dbReference type="ARBA" id="ARBA00022737"/>
    </source>
</evidence>
<dbReference type="EMBL" id="CAXITT010000035">
    <property type="protein sequence ID" value="CAL1528629.1"/>
    <property type="molecule type" value="Genomic_DNA"/>
</dbReference>
<feature type="region of interest" description="Disordered" evidence="7">
    <location>
        <begin position="1029"/>
        <end position="1054"/>
    </location>
</feature>
<feature type="compositionally biased region" description="Low complexity" evidence="7">
    <location>
        <begin position="1029"/>
        <end position="1039"/>
    </location>
</feature>
<dbReference type="InterPro" id="IPR056438">
    <property type="entry name" value="Znf-C2H2_CTCF"/>
</dbReference>
<reference evidence="9 10" key="1">
    <citation type="submission" date="2024-04" db="EMBL/GenBank/DDBJ databases">
        <authorList>
            <consortium name="Genoscope - CEA"/>
            <person name="William W."/>
        </authorList>
    </citation>
    <scope>NUCLEOTIDE SEQUENCE [LARGE SCALE GENOMIC DNA]</scope>
</reference>
<feature type="region of interest" description="Disordered" evidence="7">
    <location>
        <begin position="1"/>
        <end position="30"/>
    </location>
</feature>